<feature type="binding site" description="in other chain" evidence="7">
    <location>
        <position position="252"/>
    </location>
    <ligand>
        <name>IMP</name>
        <dbReference type="ChEBI" id="CHEBI:58053"/>
        <note>ligand shared between dimeric partners</note>
    </ligand>
</feature>
<dbReference type="GO" id="GO:0044208">
    <property type="term" value="P:'de novo' AMP biosynthetic process"/>
    <property type="evidence" value="ECO:0007669"/>
    <property type="project" value="UniProtKB-UniRule"/>
</dbReference>
<comment type="subcellular location">
    <subcellularLocation>
        <location evidence="7">Cytoplasm</location>
    </subcellularLocation>
</comment>
<dbReference type="Proteomes" id="UP000229901">
    <property type="component" value="Unassembled WGS sequence"/>
</dbReference>
<organism evidence="8 9">
    <name type="scientific">Candidatus Falkowbacteria bacterium CG10_big_fil_rev_8_21_14_0_10_39_11</name>
    <dbReference type="NCBI Taxonomy" id="1974565"/>
    <lineage>
        <taxon>Bacteria</taxon>
        <taxon>Candidatus Falkowiibacteriota</taxon>
    </lineage>
</organism>
<comment type="similarity">
    <text evidence="7">Belongs to the adenylosuccinate synthetase family.</text>
</comment>
<dbReference type="InterPro" id="IPR001114">
    <property type="entry name" value="Adenylosuccinate_synthetase"/>
</dbReference>
<evidence type="ECO:0000256" key="4">
    <source>
        <dbReference type="ARBA" id="ARBA00022755"/>
    </source>
</evidence>
<dbReference type="GO" id="GO:0005525">
    <property type="term" value="F:GTP binding"/>
    <property type="evidence" value="ECO:0007669"/>
    <property type="project" value="UniProtKB-UniRule"/>
</dbReference>
<feature type="binding site" evidence="7">
    <location>
        <position position="43"/>
    </location>
    <ligand>
        <name>Mg(2+)</name>
        <dbReference type="ChEBI" id="CHEBI:18420"/>
    </ligand>
</feature>
<feature type="binding site" evidence="7">
    <location>
        <begin position="43"/>
        <end position="45"/>
    </location>
    <ligand>
        <name>GTP</name>
        <dbReference type="ChEBI" id="CHEBI:37565"/>
    </ligand>
</feature>
<keyword evidence="5 7" id="KW-0460">Magnesium</keyword>
<comment type="caution">
    <text evidence="8">The sequence shown here is derived from an EMBL/GenBank/DDBJ whole genome shotgun (WGS) entry which is preliminary data.</text>
</comment>
<dbReference type="GO" id="GO:0005737">
    <property type="term" value="C:cytoplasm"/>
    <property type="evidence" value="ECO:0007669"/>
    <property type="project" value="UniProtKB-SubCell"/>
</dbReference>
<dbReference type="GO" id="GO:0004019">
    <property type="term" value="F:adenylosuccinate synthase activity"/>
    <property type="evidence" value="ECO:0007669"/>
    <property type="project" value="UniProtKB-UniRule"/>
</dbReference>
<comment type="pathway">
    <text evidence="7">Purine metabolism; AMP biosynthesis via de novo pathway; AMP from IMP: step 1/2.</text>
</comment>
<dbReference type="InterPro" id="IPR042111">
    <property type="entry name" value="Adenylosuccinate_synth_dom3"/>
</dbReference>
<evidence type="ECO:0000313" key="9">
    <source>
        <dbReference type="Proteomes" id="UP000229901"/>
    </source>
</evidence>
<keyword evidence="4 7" id="KW-0658">Purine biosynthesis</keyword>
<dbReference type="Pfam" id="PF00709">
    <property type="entry name" value="Adenylsucc_synt"/>
    <property type="match status" value="1"/>
</dbReference>
<feature type="binding site" evidence="7">
    <location>
        <begin position="346"/>
        <end position="348"/>
    </location>
    <ligand>
        <name>GTP</name>
        <dbReference type="ChEBI" id="CHEBI:37565"/>
    </ligand>
</feature>
<dbReference type="HAMAP" id="MF_00011">
    <property type="entry name" value="Adenylosucc_synth"/>
    <property type="match status" value="1"/>
</dbReference>
<feature type="binding site" description="in other chain" evidence="7">
    <location>
        <position position="237"/>
    </location>
    <ligand>
        <name>IMP</name>
        <dbReference type="ChEBI" id="CHEBI:58053"/>
        <note>ligand shared between dimeric partners</note>
    </ligand>
</feature>
<dbReference type="AlphaFoldDB" id="A0A2H0V532"/>
<keyword evidence="2 7" id="KW-0479">Metal-binding</keyword>
<comment type="subunit">
    <text evidence="7">Homodimer.</text>
</comment>
<accession>A0A2H0V532</accession>
<protein>
    <recommendedName>
        <fullName evidence="7">Adenylosuccinate synthetase</fullName>
        <shortName evidence="7">AMPSase</shortName>
        <shortName evidence="7">AdSS</shortName>
        <ecNumber evidence="7">6.3.4.4</ecNumber>
    </recommendedName>
    <alternativeName>
        <fullName evidence="7">IMP--aspartate ligase</fullName>
    </alternativeName>
</protein>
<evidence type="ECO:0000256" key="1">
    <source>
        <dbReference type="ARBA" id="ARBA00022598"/>
    </source>
</evidence>
<dbReference type="SMART" id="SM00788">
    <property type="entry name" value="Adenylsucc_synt"/>
    <property type="match status" value="1"/>
</dbReference>
<dbReference type="SUPFAM" id="SSF52540">
    <property type="entry name" value="P-loop containing nucleoside triphosphate hydrolases"/>
    <property type="match status" value="1"/>
</dbReference>
<feature type="active site" description="Proton acceptor" evidence="7">
    <location>
        <position position="14"/>
    </location>
</feature>
<dbReference type="PANTHER" id="PTHR11846">
    <property type="entry name" value="ADENYLOSUCCINATE SYNTHETASE"/>
    <property type="match status" value="1"/>
</dbReference>
<dbReference type="Gene3D" id="3.90.170.10">
    <property type="entry name" value="Adenylosuccinate Synthetase, subunit A, domain 3"/>
    <property type="match status" value="1"/>
</dbReference>
<dbReference type="Gene3D" id="1.10.300.10">
    <property type="entry name" value="Adenylosuccinate Synthetase, subunit A, domain 2"/>
    <property type="match status" value="1"/>
</dbReference>
<name>A0A2H0V532_9BACT</name>
<feature type="binding site" evidence="7">
    <location>
        <position position="145"/>
    </location>
    <ligand>
        <name>IMP</name>
        <dbReference type="ChEBI" id="CHEBI:58053"/>
        <note>ligand shared between dimeric partners</note>
    </ligand>
</feature>
<evidence type="ECO:0000313" key="8">
    <source>
        <dbReference type="EMBL" id="PIR94165.1"/>
    </source>
</evidence>
<evidence type="ECO:0000256" key="3">
    <source>
        <dbReference type="ARBA" id="ARBA00022741"/>
    </source>
</evidence>
<feature type="binding site" evidence="7">
    <location>
        <begin position="462"/>
        <end position="464"/>
    </location>
    <ligand>
        <name>GTP</name>
        <dbReference type="ChEBI" id="CHEBI:37565"/>
    </ligand>
</feature>
<dbReference type="Gene3D" id="3.40.440.10">
    <property type="entry name" value="Adenylosuccinate Synthetase, subunit A, domain 1"/>
    <property type="match status" value="1"/>
</dbReference>
<dbReference type="EC" id="6.3.4.4" evidence="7"/>
<feature type="binding site" evidence="7">
    <location>
        <position position="14"/>
    </location>
    <ligand>
        <name>Mg(2+)</name>
        <dbReference type="ChEBI" id="CHEBI:18420"/>
    </ligand>
</feature>
<keyword evidence="7" id="KW-0963">Cytoplasm</keyword>
<comment type="catalytic activity">
    <reaction evidence="7">
        <text>IMP + L-aspartate + GTP = N(6)-(1,2-dicarboxyethyl)-AMP + GDP + phosphate + 2 H(+)</text>
        <dbReference type="Rhea" id="RHEA:15753"/>
        <dbReference type="ChEBI" id="CHEBI:15378"/>
        <dbReference type="ChEBI" id="CHEBI:29991"/>
        <dbReference type="ChEBI" id="CHEBI:37565"/>
        <dbReference type="ChEBI" id="CHEBI:43474"/>
        <dbReference type="ChEBI" id="CHEBI:57567"/>
        <dbReference type="ChEBI" id="CHEBI:58053"/>
        <dbReference type="ChEBI" id="CHEBI:58189"/>
        <dbReference type="EC" id="6.3.4.4"/>
    </reaction>
</comment>
<dbReference type="EMBL" id="PFAP01000016">
    <property type="protein sequence ID" value="PIR94165.1"/>
    <property type="molecule type" value="Genomic_DNA"/>
</dbReference>
<gene>
    <name evidence="7" type="primary">purA</name>
    <name evidence="8" type="ORF">COT97_02715</name>
</gene>
<dbReference type="UniPathway" id="UPA00075">
    <property type="reaction ID" value="UER00335"/>
</dbReference>
<dbReference type="InterPro" id="IPR042109">
    <property type="entry name" value="Adenylosuccinate_synth_dom1"/>
</dbReference>
<keyword evidence="1 7" id="KW-0436">Ligase</keyword>
<keyword evidence="3 7" id="KW-0547">Nucleotide-binding</keyword>
<evidence type="ECO:0000256" key="2">
    <source>
        <dbReference type="ARBA" id="ARBA00022723"/>
    </source>
</evidence>
<evidence type="ECO:0000256" key="6">
    <source>
        <dbReference type="ARBA" id="ARBA00023134"/>
    </source>
</evidence>
<evidence type="ECO:0000256" key="7">
    <source>
        <dbReference type="HAMAP-Rule" id="MF_00011"/>
    </source>
</evidence>
<reference evidence="9" key="1">
    <citation type="submission" date="2017-09" db="EMBL/GenBank/DDBJ databases">
        <title>Depth-based differentiation of microbial function through sediment-hosted aquifers and enrichment of novel symbionts in the deep terrestrial subsurface.</title>
        <authorList>
            <person name="Probst A.J."/>
            <person name="Ladd B."/>
            <person name="Jarett J.K."/>
            <person name="Geller-Mcgrath D.E."/>
            <person name="Sieber C.M.K."/>
            <person name="Emerson J.B."/>
            <person name="Anantharaman K."/>
            <person name="Thomas B.C."/>
            <person name="Malmstrom R."/>
            <person name="Stieglmeier M."/>
            <person name="Klingl A."/>
            <person name="Woyke T."/>
            <person name="Ryan C.M."/>
            <person name="Banfield J.F."/>
        </authorList>
    </citation>
    <scope>NUCLEOTIDE SEQUENCE [LARGE SCALE GENOMIC DNA]</scope>
</reference>
<feature type="active site" description="Proton donor" evidence="7">
    <location>
        <position position="44"/>
    </location>
</feature>
<comment type="function">
    <text evidence="7">Plays an important role in the de novo pathway of purine nucleotide biosynthesis. Catalyzes the first committed step in the biosynthesis of AMP from IMP.</text>
</comment>
<dbReference type="InterPro" id="IPR027417">
    <property type="entry name" value="P-loop_NTPase"/>
</dbReference>
<sequence>MNKAYVICDLAYGDTGKGTLTDFLCRYHNADLVVRYNGGPQAGHNVVLPDGKHHCFAQFGSGTLAGVKLFISKKMLIDLNSMQAEAEFLERLGLENPYQFLLFDPMVQVITPWHKMLGQIKEMIRDEQRHGSCGQGVGEAVRYQRKGFPLYLYQLLNKHDLRHKLKLLMMETIAEVNYLMSSHYSPEVKERYNWFTSEYSLAGLVKTYYEFAQRLKSQMVTFPDINDAKVVIFEGAQGILLDPIKGFAPHITKTRSTFHNVNAVTGDNVKSMPNVYEVVGVTRAYSHRHGAGPFVTETPELQDHFQEQHNQTCQWQGTFRFGWFDLLATRYAIDVNDGVDWLALNCLDQLTGFRKIKICTSYEYFGDRQRLEGLFHWRGLEPNKAEIFAFRVPGDTCLTNLEEKEVTKILFNCKPLSFIEFDGWTDDLSTAKSWDDLPNQAKNFITFLQSPIGLGVPIKLISVGPTHKHKFFIEN</sequence>
<proteinExistence type="inferred from homology"/>
<keyword evidence="6 7" id="KW-0342">GTP-binding</keyword>
<evidence type="ECO:0000256" key="5">
    <source>
        <dbReference type="ARBA" id="ARBA00022842"/>
    </source>
</evidence>
<comment type="caution">
    <text evidence="7">Lacks conserved residue(s) required for the propagation of feature annotation.</text>
</comment>
<comment type="cofactor">
    <cofactor evidence="7">
        <name>Mg(2+)</name>
        <dbReference type="ChEBI" id="CHEBI:18420"/>
    </cofactor>
    <text evidence="7">Binds 1 Mg(2+) ion per subunit.</text>
</comment>
<dbReference type="GO" id="GO:0000287">
    <property type="term" value="F:magnesium ion binding"/>
    <property type="evidence" value="ECO:0007669"/>
    <property type="project" value="UniProtKB-UniRule"/>
</dbReference>
<dbReference type="InterPro" id="IPR042110">
    <property type="entry name" value="Adenylosuccinate_synth_dom2"/>
</dbReference>
<dbReference type="GO" id="GO:0046040">
    <property type="term" value="P:IMP metabolic process"/>
    <property type="evidence" value="ECO:0007669"/>
    <property type="project" value="TreeGrafter"/>
</dbReference>
<dbReference type="PANTHER" id="PTHR11846:SF0">
    <property type="entry name" value="ADENYLOSUCCINATE SYNTHETASE"/>
    <property type="match status" value="1"/>
</dbReference>